<name>B6HU60_PENRW</name>
<dbReference type="HOGENOM" id="CLU_2038831_0_0_1"/>
<proteinExistence type="predicted"/>
<reference evidence="1 2" key="1">
    <citation type="journal article" date="2008" name="Nat. Biotechnol.">
        <title>Genome sequencing and analysis of the filamentous fungus Penicillium chrysogenum.</title>
        <authorList>
            <person name="van den Berg M.A."/>
            <person name="Albang R."/>
            <person name="Albermann K."/>
            <person name="Badger J.H."/>
            <person name="Daran J.-M."/>
            <person name="Driessen A.J.M."/>
            <person name="Garcia-Estrada C."/>
            <person name="Fedorova N.D."/>
            <person name="Harris D.M."/>
            <person name="Heijne W.H.M."/>
            <person name="Joardar V.S."/>
            <person name="Kiel J.A.K.W."/>
            <person name="Kovalchuk A."/>
            <person name="Martin J.F."/>
            <person name="Nierman W.C."/>
            <person name="Nijland J.G."/>
            <person name="Pronk J.T."/>
            <person name="Roubos J.A."/>
            <person name="van der Klei I.J."/>
            <person name="van Peij N.N.M.E."/>
            <person name="Veenhuis M."/>
            <person name="von Doehren H."/>
            <person name="Wagner C."/>
            <person name="Wortman J.R."/>
            <person name="Bovenberg R.A.L."/>
        </authorList>
    </citation>
    <scope>NUCLEOTIDE SEQUENCE [LARGE SCALE GENOMIC DNA]</scope>
    <source>
        <strain evidence="2">ATCC 28089 / DSM 1075 / NRRL 1951 / Wisconsin 54-1255</strain>
    </source>
</reference>
<organism evidence="1 2">
    <name type="scientific">Penicillium rubens (strain ATCC 28089 / DSM 1075 / NRRL 1951 / Wisconsin 54-1255)</name>
    <name type="common">Penicillium chrysogenum</name>
    <dbReference type="NCBI Taxonomy" id="500485"/>
    <lineage>
        <taxon>Eukaryota</taxon>
        <taxon>Fungi</taxon>
        <taxon>Dikarya</taxon>
        <taxon>Ascomycota</taxon>
        <taxon>Pezizomycotina</taxon>
        <taxon>Eurotiomycetes</taxon>
        <taxon>Eurotiomycetidae</taxon>
        <taxon>Eurotiales</taxon>
        <taxon>Aspergillaceae</taxon>
        <taxon>Penicillium</taxon>
        <taxon>Penicillium chrysogenum species complex</taxon>
    </lineage>
</organism>
<gene>
    <name evidence="1" type="ORF">Pc22g18250</name>
    <name evidence="1" type="ORF">PCH_Pc22g18250</name>
</gene>
<dbReference type="Proteomes" id="UP000000724">
    <property type="component" value="Contig Pc00c22"/>
</dbReference>
<dbReference type="AlphaFoldDB" id="B6HU60"/>
<evidence type="ECO:0000313" key="1">
    <source>
        <dbReference type="EMBL" id="CAP99113.1"/>
    </source>
</evidence>
<dbReference type="VEuPathDB" id="FungiDB:PCH_Pc22g18250"/>
<sequence>MDWPRVQVPEFMLIYVTRPTPYGVFILLDGIMEANHNIAEWPCGQPSQLSPIFGETKTALTMPRKKHVRGTMVYGLLELELVEKVLERGTGVRSTPSSRVIGRMKYRLALVLCGLVQFRNQ</sequence>
<evidence type="ECO:0000313" key="2">
    <source>
        <dbReference type="Proteomes" id="UP000000724"/>
    </source>
</evidence>
<dbReference type="EMBL" id="AM920437">
    <property type="protein sequence ID" value="CAP99113.1"/>
    <property type="molecule type" value="Genomic_DNA"/>
</dbReference>
<keyword evidence="2" id="KW-1185">Reference proteome</keyword>
<accession>B6HU60</accession>
<protein>
    <submittedName>
        <fullName evidence="1">Uncharacterized protein</fullName>
    </submittedName>
</protein>